<dbReference type="InterPro" id="IPR013022">
    <property type="entry name" value="Xyl_isomerase-like_TIM-brl"/>
</dbReference>
<reference evidence="2 3" key="1">
    <citation type="submission" date="2020-04" db="EMBL/GenBank/DDBJ databases">
        <title>A Flavivirga sp. nov.</title>
        <authorList>
            <person name="Sun X."/>
        </authorList>
    </citation>
    <scope>NUCLEOTIDE SEQUENCE [LARGE SCALE GENOMIC DNA]</scope>
    <source>
        <strain evidence="2 3">Y03</strain>
    </source>
</reference>
<protein>
    <submittedName>
        <fullName evidence="2">Sugar phosphate isomerase/epimerase</fullName>
    </submittedName>
</protein>
<dbReference type="GO" id="GO:0005524">
    <property type="term" value="F:ATP binding"/>
    <property type="evidence" value="ECO:0007669"/>
    <property type="project" value="UniProtKB-KW"/>
</dbReference>
<keyword evidence="2" id="KW-0413">Isomerase</keyword>
<feature type="domain" description="Xylose isomerase-like TIM barrel" evidence="1">
    <location>
        <begin position="32"/>
        <end position="261"/>
    </location>
</feature>
<comment type="caution">
    <text evidence="2">The sequence shown here is derived from an EMBL/GenBank/DDBJ whole genome shotgun (WGS) entry which is preliminary data.</text>
</comment>
<name>A0ABX1RZB1_9FLAO</name>
<proteinExistence type="predicted"/>
<evidence type="ECO:0000313" key="2">
    <source>
        <dbReference type="EMBL" id="NMH88358.1"/>
    </source>
</evidence>
<accession>A0ABX1RZB1</accession>
<dbReference type="InterPro" id="IPR036237">
    <property type="entry name" value="Xyl_isomerase-like_sf"/>
</dbReference>
<organism evidence="2 3">
    <name type="scientific">Flavivirga algicola</name>
    <dbReference type="NCBI Taxonomy" id="2729136"/>
    <lineage>
        <taxon>Bacteria</taxon>
        <taxon>Pseudomonadati</taxon>
        <taxon>Bacteroidota</taxon>
        <taxon>Flavobacteriia</taxon>
        <taxon>Flavobacteriales</taxon>
        <taxon>Flavobacteriaceae</taxon>
        <taxon>Flavivirga</taxon>
    </lineage>
</organism>
<dbReference type="Gene3D" id="3.20.20.150">
    <property type="entry name" value="Divalent-metal-dependent TIM barrel enzymes"/>
    <property type="match status" value="1"/>
</dbReference>
<sequence length="319" mass="36839">MKQSIITAFLSKTQDRFSEYQKPTGLRKRLEIVKKINGVTGVEIVFPYETEEASATKALMQEMGLEFAAVNANIKKETKWVPGALSRPIDTIRQEAVQLIKDAKDYAIAVGAPLVTCCPLSDGFDNLFQVDYQKAWKYMIDAVAEAADYKPEMPLFIEYKINETRVNCNLDSCAKTIVFLKEVQNTATGVTIDFGHSLLAKENPAQVLAMCEQSNVDYYLHTNDNDWQFDWDLIGGSRNFLHTVEFFFYAKEFGYDKYFTADASPRIFDMVGFFTEHAEMNKAIWNIVENLDRDKYRRLMHEEKHMDLMKLVRKEIYRL</sequence>
<dbReference type="EMBL" id="JABBHF010000006">
    <property type="protein sequence ID" value="NMH88358.1"/>
    <property type="molecule type" value="Genomic_DNA"/>
</dbReference>
<evidence type="ECO:0000259" key="1">
    <source>
        <dbReference type="Pfam" id="PF01261"/>
    </source>
</evidence>
<dbReference type="GO" id="GO:0016853">
    <property type="term" value="F:isomerase activity"/>
    <property type="evidence" value="ECO:0007669"/>
    <property type="project" value="UniProtKB-KW"/>
</dbReference>
<dbReference type="RefSeq" id="WP_169673967.1">
    <property type="nucleotide sequence ID" value="NZ_JABBHF010000006.1"/>
</dbReference>
<keyword evidence="2" id="KW-0547">Nucleotide-binding</keyword>
<gene>
    <name evidence="2" type="ORF">HHX25_12635</name>
</gene>
<dbReference type="Proteomes" id="UP000746690">
    <property type="component" value="Unassembled WGS sequence"/>
</dbReference>
<dbReference type="SUPFAM" id="SSF51658">
    <property type="entry name" value="Xylose isomerase-like"/>
    <property type="match status" value="1"/>
</dbReference>
<evidence type="ECO:0000313" key="3">
    <source>
        <dbReference type="Proteomes" id="UP000746690"/>
    </source>
</evidence>
<dbReference type="Pfam" id="PF01261">
    <property type="entry name" value="AP_endonuc_2"/>
    <property type="match status" value="1"/>
</dbReference>
<keyword evidence="2" id="KW-0067">ATP-binding</keyword>
<keyword evidence="3" id="KW-1185">Reference proteome</keyword>